<organism evidence="2 3">
    <name type="scientific">Caballeronia novacaledonica</name>
    <dbReference type="NCBI Taxonomy" id="1544861"/>
    <lineage>
        <taxon>Bacteria</taxon>
        <taxon>Pseudomonadati</taxon>
        <taxon>Pseudomonadota</taxon>
        <taxon>Betaproteobacteria</taxon>
        <taxon>Burkholderiales</taxon>
        <taxon>Burkholderiaceae</taxon>
        <taxon>Caballeronia</taxon>
    </lineage>
</organism>
<protein>
    <recommendedName>
        <fullName evidence="4">Phosphate starvation-inducible protein PsiF</fullName>
    </recommendedName>
</protein>
<dbReference type="RefSeq" id="WP_238212888.1">
    <property type="nucleotide sequence ID" value="NZ_BPUS01000006.1"/>
</dbReference>
<feature type="chain" id="PRO_5041412297" description="Phosphate starvation-inducible protein PsiF" evidence="1">
    <location>
        <begin position="21"/>
        <end position="107"/>
    </location>
</feature>
<evidence type="ECO:0000313" key="3">
    <source>
        <dbReference type="Proteomes" id="UP001055111"/>
    </source>
</evidence>
<name>A0AA37MQG7_9BURK</name>
<accession>A0AA37MQG7</accession>
<evidence type="ECO:0000313" key="2">
    <source>
        <dbReference type="EMBL" id="GJH26296.1"/>
    </source>
</evidence>
<keyword evidence="1" id="KW-0732">Signal</keyword>
<feature type="signal peptide" evidence="1">
    <location>
        <begin position="1"/>
        <end position="20"/>
    </location>
</feature>
<reference evidence="2" key="1">
    <citation type="submission" date="2022-09" db="EMBL/GenBank/DDBJ databases">
        <title>Isolation and characterization of 3-chlorobenzoate degrading bacteria from soils in Shizuoka.</title>
        <authorList>
            <person name="Ifat A."/>
            <person name="Ogawa N."/>
            <person name="Kimbara K."/>
            <person name="Moriuchi R."/>
            <person name="Dohra H."/>
            <person name="Shintani M."/>
        </authorList>
    </citation>
    <scope>NUCLEOTIDE SEQUENCE</scope>
    <source>
        <strain evidence="2">19CS4-2</strain>
    </source>
</reference>
<dbReference type="Proteomes" id="UP001055111">
    <property type="component" value="Unassembled WGS sequence"/>
</dbReference>
<evidence type="ECO:0000256" key="1">
    <source>
        <dbReference type="SAM" id="SignalP"/>
    </source>
</evidence>
<dbReference type="AlphaFoldDB" id="A0AA37MQG7"/>
<evidence type="ECO:0008006" key="4">
    <source>
        <dbReference type="Google" id="ProtNLM"/>
    </source>
</evidence>
<comment type="caution">
    <text evidence="2">The sequence shown here is derived from an EMBL/GenBank/DDBJ whole genome shotgun (WGS) entry which is preliminary data.</text>
</comment>
<sequence length="107" mass="10455">MNKIIAVAVATCFSVGIACAQTSAPAAATAKPTPMAAGSSCETQAIDKNGKPLAGAAKTSFIKKCEAGNKSSVSTACASKAVGKDGKPLAGAAKSSFMKKCEADAGK</sequence>
<proteinExistence type="predicted"/>
<gene>
    <name evidence="2" type="ORF">CBA19CS42_17290</name>
</gene>
<dbReference type="EMBL" id="BPUS01000006">
    <property type="protein sequence ID" value="GJH26296.1"/>
    <property type="molecule type" value="Genomic_DNA"/>
</dbReference>
<dbReference type="PROSITE" id="PS51257">
    <property type="entry name" value="PROKAR_LIPOPROTEIN"/>
    <property type="match status" value="1"/>
</dbReference>